<dbReference type="Proteomes" id="UP000594468">
    <property type="component" value="Chromosome"/>
</dbReference>
<dbReference type="InterPro" id="IPR004378">
    <property type="entry name" value="F420H2_quin_Rdtase"/>
</dbReference>
<name>A0A7S8E7K3_9CHLR</name>
<dbReference type="Gene3D" id="2.30.110.10">
    <property type="entry name" value="Electron Transport, Fmn-binding Protein, Chain A"/>
    <property type="match status" value="1"/>
</dbReference>
<dbReference type="GO" id="GO:0016491">
    <property type="term" value="F:oxidoreductase activity"/>
    <property type="evidence" value="ECO:0007669"/>
    <property type="project" value="InterPro"/>
</dbReference>
<accession>A0A7S8E7K3</accession>
<dbReference type="GO" id="GO:0005886">
    <property type="term" value="C:plasma membrane"/>
    <property type="evidence" value="ECO:0007669"/>
    <property type="project" value="TreeGrafter"/>
</dbReference>
<dbReference type="RefSeq" id="WP_195169892.1">
    <property type="nucleotide sequence ID" value="NZ_CP062983.1"/>
</dbReference>
<evidence type="ECO:0000256" key="1">
    <source>
        <dbReference type="ARBA" id="ARBA00008710"/>
    </source>
</evidence>
<dbReference type="GO" id="GO:0070967">
    <property type="term" value="F:coenzyme F420 binding"/>
    <property type="evidence" value="ECO:0007669"/>
    <property type="project" value="TreeGrafter"/>
</dbReference>
<dbReference type="NCBIfam" id="TIGR00026">
    <property type="entry name" value="hi_GC_TIGR00026"/>
    <property type="match status" value="1"/>
</dbReference>
<dbReference type="SUPFAM" id="SSF50475">
    <property type="entry name" value="FMN-binding split barrel"/>
    <property type="match status" value="1"/>
</dbReference>
<reference evidence="3 4" key="1">
    <citation type="submission" date="2020-02" db="EMBL/GenBank/DDBJ databases">
        <authorList>
            <person name="Zheng R.K."/>
            <person name="Sun C.M."/>
        </authorList>
    </citation>
    <scope>NUCLEOTIDE SEQUENCE [LARGE SCALE GENOMIC DNA]</scope>
    <source>
        <strain evidence="4">rifampicinis</strain>
    </source>
</reference>
<protein>
    <submittedName>
        <fullName evidence="3">Nitroreductase family deazaflavin-dependent oxidoreductase</fullName>
    </submittedName>
</protein>
<evidence type="ECO:0000256" key="2">
    <source>
        <dbReference type="ARBA" id="ARBA00049106"/>
    </source>
</evidence>
<dbReference type="PANTHER" id="PTHR39428:SF1">
    <property type="entry name" value="F420H(2)-DEPENDENT QUINONE REDUCTASE RV1261C"/>
    <property type="match status" value="1"/>
</dbReference>
<dbReference type="PANTHER" id="PTHR39428">
    <property type="entry name" value="F420H(2)-DEPENDENT QUINONE REDUCTASE RV1261C"/>
    <property type="match status" value="1"/>
</dbReference>
<dbReference type="InterPro" id="IPR012349">
    <property type="entry name" value="Split_barrel_FMN-bd"/>
</dbReference>
<dbReference type="EMBL" id="CP062983">
    <property type="protein sequence ID" value="QPC81821.1"/>
    <property type="molecule type" value="Genomic_DNA"/>
</dbReference>
<sequence>MSDWNKAIIEEFRANEGRVGGPFQGANLLLLHTKGAKSGLERVNPMMYFMDDDRYVVVASKAGAETNPDWYHNLVANPEVSVEAGTEQFDAVASVTSEPERTQLYKKMESISSGFTEYKNKTSRVIPVITLTRKS</sequence>
<proteinExistence type="inferred from homology"/>
<dbReference type="KEGG" id="pmet:G4Y79_19330"/>
<comment type="catalytic activity">
    <reaction evidence="2">
        <text>oxidized coenzyme F420-(gamma-L-Glu)(n) + a quinol + H(+) = reduced coenzyme F420-(gamma-L-Glu)(n) + a quinone</text>
        <dbReference type="Rhea" id="RHEA:39663"/>
        <dbReference type="Rhea" id="RHEA-COMP:12939"/>
        <dbReference type="Rhea" id="RHEA-COMP:14378"/>
        <dbReference type="ChEBI" id="CHEBI:15378"/>
        <dbReference type="ChEBI" id="CHEBI:24646"/>
        <dbReference type="ChEBI" id="CHEBI:132124"/>
        <dbReference type="ChEBI" id="CHEBI:133980"/>
        <dbReference type="ChEBI" id="CHEBI:139511"/>
    </reaction>
</comment>
<gene>
    <name evidence="3" type="ORF">G4Y79_19330</name>
</gene>
<comment type="similarity">
    <text evidence="1">Belongs to the F420H(2)-dependent quinone reductase family.</text>
</comment>
<evidence type="ECO:0000313" key="4">
    <source>
        <dbReference type="Proteomes" id="UP000594468"/>
    </source>
</evidence>
<keyword evidence="4" id="KW-1185">Reference proteome</keyword>
<dbReference type="AlphaFoldDB" id="A0A7S8E7K3"/>
<evidence type="ECO:0000313" key="3">
    <source>
        <dbReference type="EMBL" id="QPC81821.1"/>
    </source>
</evidence>
<dbReference type="Pfam" id="PF04075">
    <property type="entry name" value="F420H2_quin_red"/>
    <property type="match status" value="1"/>
</dbReference>
<organism evidence="3 4">
    <name type="scientific">Phototrophicus methaneseepsis</name>
    <dbReference type="NCBI Taxonomy" id="2710758"/>
    <lineage>
        <taxon>Bacteria</taxon>
        <taxon>Bacillati</taxon>
        <taxon>Chloroflexota</taxon>
        <taxon>Candidatus Thermofontia</taxon>
        <taxon>Phototrophicales</taxon>
        <taxon>Phototrophicaceae</taxon>
        <taxon>Phototrophicus</taxon>
    </lineage>
</organism>